<comment type="caution">
    <text evidence="2">The sequence shown here is derived from an EMBL/GenBank/DDBJ whole genome shotgun (WGS) entry which is preliminary data.</text>
</comment>
<feature type="compositionally biased region" description="Low complexity" evidence="1">
    <location>
        <begin position="171"/>
        <end position="182"/>
    </location>
</feature>
<dbReference type="EMBL" id="NJES01000079">
    <property type="protein sequence ID" value="PHH78450.1"/>
    <property type="molecule type" value="Genomic_DNA"/>
</dbReference>
<name>A0A2C5ZF70_9HYPO</name>
<evidence type="ECO:0000313" key="2">
    <source>
        <dbReference type="EMBL" id="PHH78450.1"/>
    </source>
</evidence>
<dbReference type="AlphaFoldDB" id="A0A2C5ZF70"/>
<accession>A0A2C5ZF70</accession>
<keyword evidence="3" id="KW-1185">Reference proteome</keyword>
<dbReference type="OrthoDB" id="3439480at2759"/>
<dbReference type="STRING" id="2004952.A0A2C5ZF70"/>
<organism evidence="2 3">
    <name type="scientific">Ophiocordyceps camponoti-rufipedis</name>
    <dbReference type="NCBI Taxonomy" id="2004952"/>
    <lineage>
        <taxon>Eukaryota</taxon>
        <taxon>Fungi</taxon>
        <taxon>Dikarya</taxon>
        <taxon>Ascomycota</taxon>
        <taxon>Pezizomycotina</taxon>
        <taxon>Sordariomycetes</taxon>
        <taxon>Hypocreomycetidae</taxon>
        <taxon>Hypocreales</taxon>
        <taxon>Ophiocordycipitaceae</taxon>
        <taxon>Ophiocordyceps</taxon>
    </lineage>
</organism>
<feature type="compositionally biased region" description="Basic residues" evidence="1">
    <location>
        <begin position="191"/>
        <end position="200"/>
    </location>
</feature>
<reference evidence="2 3" key="1">
    <citation type="submission" date="2017-06" db="EMBL/GenBank/DDBJ databases">
        <title>Ant-infecting Ophiocordyceps genomes reveal a high diversity of potential behavioral manipulation genes and a possible major role for enterotoxins.</title>
        <authorList>
            <person name="De Bekker C."/>
            <person name="Evans H.C."/>
            <person name="Brachmann A."/>
            <person name="Hughes D.P."/>
        </authorList>
    </citation>
    <scope>NUCLEOTIDE SEQUENCE [LARGE SCALE GENOMIC DNA]</scope>
    <source>
        <strain evidence="2 3">Map16</strain>
    </source>
</reference>
<feature type="compositionally biased region" description="Basic and acidic residues" evidence="1">
    <location>
        <begin position="65"/>
        <end position="87"/>
    </location>
</feature>
<dbReference type="Proteomes" id="UP000226431">
    <property type="component" value="Unassembled WGS sequence"/>
</dbReference>
<feature type="compositionally biased region" description="Basic residues" evidence="1">
    <location>
        <begin position="88"/>
        <end position="97"/>
    </location>
</feature>
<sequence length="321" mass="37659">MCTTSIYTYIYPNGARNQSQRLSLCSASRQGRPCRDGNIVLTHPPIMAPLTTPYPALPPTPPADESDRIRRRSSSDQRRSNTYIEDRHHHRHYHHHQQPSNRRLSSSHRERVVLVENPPASRTPPQTYSAPHTAPSSPRFASRPVIVDERQRPTVKIEVPDHHHHRHNRHSSTSSRESSNRPSSRDAKKDHSSHRRRRRSSSSNYVIETEAEARQRRELHIRQRIYEANAEIAGRPPVPLSPAPRRRSSARDDFDRVREAELIETIRRLNLEERRLVQRAEEEDRMGRLRERMELPRRRSTVGPGSRRHRVLYDDGLYRWE</sequence>
<feature type="region of interest" description="Disordered" evidence="1">
    <location>
        <begin position="45"/>
        <end position="211"/>
    </location>
</feature>
<protein>
    <submittedName>
        <fullName evidence="2">Uncharacterized protein</fullName>
    </submittedName>
</protein>
<proteinExistence type="predicted"/>
<feature type="compositionally biased region" description="Polar residues" evidence="1">
    <location>
        <begin position="123"/>
        <end position="136"/>
    </location>
</feature>
<gene>
    <name evidence="2" type="ORF">CDD80_6857</name>
</gene>
<evidence type="ECO:0000256" key="1">
    <source>
        <dbReference type="SAM" id="MobiDB-lite"/>
    </source>
</evidence>
<evidence type="ECO:0000313" key="3">
    <source>
        <dbReference type="Proteomes" id="UP000226431"/>
    </source>
</evidence>